<dbReference type="EC" id="2.7.13.3" evidence="3"/>
<dbReference type="PROSITE" id="PS50109">
    <property type="entry name" value="HIS_KIN"/>
    <property type="match status" value="1"/>
</dbReference>
<evidence type="ECO:0000256" key="9">
    <source>
        <dbReference type="ARBA" id="ARBA00022777"/>
    </source>
</evidence>
<gene>
    <name evidence="19" type="ORF">HGG74_04545</name>
</gene>
<name>A0A7X6HCX2_9MICC</name>
<dbReference type="EMBL" id="JAAZSQ010000002">
    <property type="protein sequence ID" value="NKX53823.1"/>
    <property type="molecule type" value="Genomic_DNA"/>
</dbReference>
<dbReference type="GO" id="GO:0000155">
    <property type="term" value="F:phosphorelay sensor kinase activity"/>
    <property type="evidence" value="ECO:0007669"/>
    <property type="project" value="InterPro"/>
</dbReference>
<dbReference type="InterPro" id="IPR003660">
    <property type="entry name" value="HAMP_dom"/>
</dbReference>
<dbReference type="PRINTS" id="PR00344">
    <property type="entry name" value="BCTRLSENSOR"/>
</dbReference>
<keyword evidence="10" id="KW-0067">ATP-binding</keyword>
<dbReference type="InterPro" id="IPR005467">
    <property type="entry name" value="His_kinase_dom"/>
</dbReference>
<dbReference type="PANTHER" id="PTHR43547:SF2">
    <property type="entry name" value="HYBRID SIGNAL TRANSDUCTION HISTIDINE KINASE C"/>
    <property type="match status" value="1"/>
</dbReference>
<comment type="subcellular location">
    <subcellularLocation>
        <location evidence="2">Cell membrane</location>
        <topology evidence="2">Multi-pass membrane protein</topology>
    </subcellularLocation>
</comment>
<evidence type="ECO:0000256" key="16">
    <source>
        <dbReference type="SAM" id="Phobius"/>
    </source>
</evidence>
<dbReference type="SMART" id="SM00388">
    <property type="entry name" value="HisKA"/>
    <property type="match status" value="1"/>
</dbReference>
<keyword evidence="20" id="KW-1185">Reference proteome</keyword>
<dbReference type="SUPFAM" id="SSF55874">
    <property type="entry name" value="ATPase domain of HSP90 chaperone/DNA topoisomerase II/histidine kinase"/>
    <property type="match status" value="1"/>
</dbReference>
<evidence type="ECO:0000256" key="13">
    <source>
        <dbReference type="ARBA" id="ARBA00023136"/>
    </source>
</evidence>
<evidence type="ECO:0000256" key="7">
    <source>
        <dbReference type="ARBA" id="ARBA00022692"/>
    </source>
</evidence>
<keyword evidence="4" id="KW-1003">Cell membrane</keyword>
<dbReference type="Gene3D" id="6.10.340.10">
    <property type="match status" value="1"/>
</dbReference>
<dbReference type="CDD" id="cd00082">
    <property type="entry name" value="HisKA"/>
    <property type="match status" value="1"/>
</dbReference>
<accession>A0A7X6HCX2</accession>
<dbReference type="Pfam" id="PF00672">
    <property type="entry name" value="HAMP"/>
    <property type="match status" value="1"/>
</dbReference>
<keyword evidence="6" id="KW-0808">Transferase</keyword>
<feature type="region of interest" description="Disordered" evidence="15">
    <location>
        <begin position="527"/>
        <end position="570"/>
    </location>
</feature>
<keyword evidence="11 16" id="KW-1133">Transmembrane helix</keyword>
<dbReference type="SUPFAM" id="SSF47384">
    <property type="entry name" value="Homodimeric domain of signal transducing histidine kinase"/>
    <property type="match status" value="1"/>
</dbReference>
<keyword evidence="9 19" id="KW-0418">Kinase</keyword>
<dbReference type="Pfam" id="PF02518">
    <property type="entry name" value="HATPase_c"/>
    <property type="match status" value="1"/>
</dbReference>
<dbReference type="PANTHER" id="PTHR43547">
    <property type="entry name" value="TWO-COMPONENT HISTIDINE KINASE"/>
    <property type="match status" value="1"/>
</dbReference>
<evidence type="ECO:0000256" key="14">
    <source>
        <dbReference type="ARBA" id="ARBA00035305"/>
    </source>
</evidence>
<evidence type="ECO:0000256" key="8">
    <source>
        <dbReference type="ARBA" id="ARBA00022741"/>
    </source>
</evidence>
<reference evidence="19 20" key="1">
    <citation type="submission" date="2020-04" db="EMBL/GenBank/DDBJ databases">
        <title>Arthrobacter sp. nov.</title>
        <authorList>
            <person name="Liu S."/>
        </authorList>
    </citation>
    <scope>NUCLEOTIDE SEQUENCE [LARGE SCALE GENOMIC DNA]</scope>
    <source>
        <strain evidence="19 20">E918</strain>
    </source>
</reference>
<keyword evidence="5" id="KW-0597">Phosphoprotein</keyword>
<evidence type="ECO:0000256" key="2">
    <source>
        <dbReference type="ARBA" id="ARBA00004651"/>
    </source>
</evidence>
<dbReference type="PROSITE" id="PS50885">
    <property type="entry name" value="HAMP"/>
    <property type="match status" value="1"/>
</dbReference>
<evidence type="ECO:0000256" key="10">
    <source>
        <dbReference type="ARBA" id="ARBA00022840"/>
    </source>
</evidence>
<dbReference type="Pfam" id="PF00512">
    <property type="entry name" value="HisKA"/>
    <property type="match status" value="1"/>
</dbReference>
<dbReference type="SMART" id="SM00387">
    <property type="entry name" value="HATPase_c"/>
    <property type="match status" value="1"/>
</dbReference>
<feature type="transmembrane region" description="Helical" evidence="16">
    <location>
        <begin position="43"/>
        <end position="61"/>
    </location>
</feature>
<dbReference type="Proteomes" id="UP000544090">
    <property type="component" value="Unassembled WGS sequence"/>
</dbReference>
<dbReference type="InterPro" id="IPR004358">
    <property type="entry name" value="Sig_transdc_His_kin-like_C"/>
</dbReference>
<evidence type="ECO:0000313" key="19">
    <source>
        <dbReference type="EMBL" id="NKX53823.1"/>
    </source>
</evidence>
<dbReference type="InterPro" id="IPR036097">
    <property type="entry name" value="HisK_dim/P_sf"/>
</dbReference>
<evidence type="ECO:0000256" key="3">
    <source>
        <dbReference type="ARBA" id="ARBA00012438"/>
    </source>
</evidence>
<dbReference type="RefSeq" id="WP_168485129.1">
    <property type="nucleotide sequence ID" value="NZ_JAAZSQ010000002.1"/>
</dbReference>
<evidence type="ECO:0000256" key="11">
    <source>
        <dbReference type="ARBA" id="ARBA00022989"/>
    </source>
</evidence>
<proteinExistence type="predicted"/>
<dbReference type="FunFam" id="3.30.565.10:FF:000013">
    <property type="entry name" value="Two-component sensor histidine kinase"/>
    <property type="match status" value="1"/>
</dbReference>
<evidence type="ECO:0000256" key="1">
    <source>
        <dbReference type="ARBA" id="ARBA00000085"/>
    </source>
</evidence>
<evidence type="ECO:0000256" key="5">
    <source>
        <dbReference type="ARBA" id="ARBA00022553"/>
    </source>
</evidence>
<comment type="catalytic activity">
    <reaction evidence="1">
        <text>ATP + protein L-histidine = ADP + protein N-phospho-L-histidine.</text>
        <dbReference type="EC" id="2.7.13.3"/>
    </reaction>
</comment>
<keyword evidence="7 16" id="KW-0812">Transmembrane</keyword>
<organism evidence="19 20">
    <name type="scientific">Arthrobacter mobilis</name>
    <dbReference type="NCBI Taxonomy" id="2724944"/>
    <lineage>
        <taxon>Bacteria</taxon>
        <taxon>Bacillati</taxon>
        <taxon>Actinomycetota</taxon>
        <taxon>Actinomycetes</taxon>
        <taxon>Micrococcales</taxon>
        <taxon>Micrococcaceae</taxon>
        <taxon>Arthrobacter</taxon>
    </lineage>
</organism>
<evidence type="ECO:0000256" key="15">
    <source>
        <dbReference type="SAM" id="MobiDB-lite"/>
    </source>
</evidence>
<dbReference type="Gene3D" id="1.10.287.130">
    <property type="match status" value="1"/>
</dbReference>
<dbReference type="InterPro" id="IPR003661">
    <property type="entry name" value="HisK_dim/P_dom"/>
</dbReference>
<evidence type="ECO:0000313" key="20">
    <source>
        <dbReference type="Proteomes" id="UP000544090"/>
    </source>
</evidence>
<dbReference type="InterPro" id="IPR003594">
    <property type="entry name" value="HATPase_dom"/>
</dbReference>
<dbReference type="SMART" id="SM00304">
    <property type="entry name" value="HAMP"/>
    <property type="match status" value="1"/>
</dbReference>
<evidence type="ECO:0000259" key="17">
    <source>
        <dbReference type="PROSITE" id="PS50109"/>
    </source>
</evidence>
<evidence type="ECO:0000256" key="4">
    <source>
        <dbReference type="ARBA" id="ARBA00022475"/>
    </source>
</evidence>
<sequence>MELALGRWPARLAASAAGLRHAILNSAGTIAHKWRRSLQFRTVAATVLLTALAFTGVGAFLSSQIASGLYEERVQQAEAEAQRGLSRVKSIFENSSASDRETVTTMVTDTLQLLEGTGAEAPRYFLLTPLKNSQNLYVASLTNSTITAATIPEALSQAVAGGQGQYRQALELPVGDKDVPGIAFGTQVVLPPGNTYALYLIYDLSSVQQTLDFIHRVLWVGGGLLLVLIGGVAWLVTRAVVHPVSEAAAASEKIAAGELQERLVVKGEDELARLGASFNHMAETLQEQITQLAALSEMQQRFVSDVSHELRTPLTTVRMAAEVLYDAREDFDPVNARSAELLYNQVERFQALLADLLEISRFDAGAAVLDAEPADLLDVVRRAIEDARPLAESSGSALELVTGLDHCITDMDPRRIDRILRNLIVNALEHGEGRPVQVIVAASEEAVAVAVRDHGIGMTAEEASKVFDRFWRADPARARTTGGSGLGLSIAAEDARLHGGWLQAWGKPGEGSCFRLTLPRRRNTVLQQSPLPQPPFAPGGAGEAEPHAGLPAAAPATGPGKEEERAQHHS</sequence>
<feature type="compositionally biased region" description="Low complexity" evidence="15">
    <location>
        <begin position="547"/>
        <end position="559"/>
    </location>
</feature>
<dbReference type="GO" id="GO:0005524">
    <property type="term" value="F:ATP binding"/>
    <property type="evidence" value="ECO:0007669"/>
    <property type="project" value="UniProtKB-KW"/>
</dbReference>
<dbReference type="CDD" id="cd00075">
    <property type="entry name" value="HATPase"/>
    <property type="match status" value="1"/>
</dbReference>
<dbReference type="NCBIfam" id="NF040691">
    <property type="entry name" value="MtrAB_MtrB"/>
    <property type="match status" value="1"/>
</dbReference>
<comment type="caution">
    <text evidence="19">The sequence shown here is derived from an EMBL/GenBank/DDBJ whole genome shotgun (WGS) entry which is preliminary data.</text>
</comment>
<dbReference type="InterPro" id="IPR036890">
    <property type="entry name" value="HATPase_C_sf"/>
</dbReference>
<keyword evidence="8" id="KW-0547">Nucleotide-binding</keyword>
<dbReference type="Gene3D" id="3.30.565.10">
    <property type="entry name" value="Histidine kinase-like ATPase, C-terminal domain"/>
    <property type="match status" value="1"/>
</dbReference>
<keyword evidence="12" id="KW-0902">Two-component regulatory system</keyword>
<feature type="domain" description="HAMP" evidence="18">
    <location>
        <begin position="238"/>
        <end position="290"/>
    </location>
</feature>
<evidence type="ECO:0000259" key="18">
    <source>
        <dbReference type="PROSITE" id="PS50885"/>
    </source>
</evidence>
<feature type="compositionally biased region" description="Basic and acidic residues" evidence="15">
    <location>
        <begin position="560"/>
        <end position="570"/>
    </location>
</feature>
<dbReference type="CDD" id="cd06225">
    <property type="entry name" value="HAMP"/>
    <property type="match status" value="1"/>
</dbReference>
<dbReference type="InterPro" id="IPR047669">
    <property type="entry name" value="MtrAB_MtrB"/>
</dbReference>
<dbReference type="FunFam" id="1.10.287.130:FF:000010">
    <property type="entry name" value="Two-component sensor histidine kinase"/>
    <property type="match status" value="1"/>
</dbReference>
<dbReference type="SUPFAM" id="SSF158472">
    <property type="entry name" value="HAMP domain-like"/>
    <property type="match status" value="1"/>
</dbReference>
<dbReference type="GO" id="GO:0005886">
    <property type="term" value="C:plasma membrane"/>
    <property type="evidence" value="ECO:0007669"/>
    <property type="project" value="UniProtKB-SubCell"/>
</dbReference>
<keyword evidence="13 16" id="KW-0472">Membrane</keyword>
<protein>
    <recommendedName>
        <fullName evidence="14">Sensor histidine kinase MtrB</fullName>
        <ecNumber evidence="3">2.7.13.3</ecNumber>
    </recommendedName>
</protein>
<dbReference type="AlphaFoldDB" id="A0A7X6HCX2"/>
<evidence type="ECO:0000256" key="6">
    <source>
        <dbReference type="ARBA" id="ARBA00022679"/>
    </source>
</evidence>
<evidence type="ECO:0000256" key="12">
    <source>
        <dbReference type="ARBA" id="ARBA00023012"/>
    </source>
</evidence>
<feature type="transmembrane region" description="Helical" evidence="16">
    <location>
        <begin position="217"/>
        <end position="236"/>
    </location>
</feature>
<feature type="domain" description="Histidine kinase" evidence="17">
    <location>
        <begin position="305"/>
        <end position="522"/>
    </location>
</feature>